<gene>
    <name evidence="2" type="ORF">BLX24_16120</name>
</gene>
<evidence type="ECO:0000313" key="2">
    <source>
        <dbReference type="EMBL" id="OIN58055.1"/>
    </source>
</evidence>
<sequence>MFITLYELWLGQNNDPIYADEIFTPVGVITLMVSLILAAVFYVILGRWKSVFSGRGPWVITLVAALIFAFAYALWYAMDRTGADESDSYMTGFGAINTLYAAIYFFVFSIALKRFSIFAKHTPF</sequence>
<dbReference type="RefSeq" id="WP_071504205.1">
    <property type="nucleotide sequence ID" value="NZ_MORL01000008.1"/>
</dbReference>
<dbReference type="AlphaFoldDB" id="A0A1S2VII3"/>
<name>A0A1S2VII3_9BACT</name>
<keyword evidence="3" id="KW-1185">Reference proteome</keyword>
<dbReference type="Proteomes" id="UP000181790">
    <property type="component" value="Unassembled WGS sequence"/>
</dbReference>
<accession>A0A1S2VII3</accession>
<feature type="transmembrane region" description="Helical" evidence="1">
    <location>
        <begin position="57"/>
        <end position="77"/>
    </location>
</feature>
<organism evidence="2 3">
    <name type="scientific">Arsenicibacter rosenii</name>
    <dbReference type="NCBI Taxonomy" id="1750698"/>
    <lineage>
        <taxon>Bacteria</taxon>
        <taxon>Pseudomonadati</taxon>
        <taxon>Bacteroidota</taxon>
        <taxon>Cytophagia</taxon>
        <taxon>Cytophagales</taxon>
        <taxon>Spirosomataceae</taxon>
        <taxon>Arsenicibacter</taxon>
    </lineage>
</organism>
<dbReference type="EMBL" id="MORL01000008">
    <property type="protein sequence ID" value="OIN58055.1"/>
    <property type="molecule type" value="Genomic_DNA"/>
</dbReference>
<feature type="transmembrane region" description="Helical" evidence="1">
    <location>
        <begin position="22"/>
        <end position="45"/>
    </location>
</feature>
<evidence type="ECO:0000256" key="1">
    <source>
        <dbReference type="SAM" id="Phobius"/>
    </source>
</evidence>
<feature type="transmembrane region" description="Helical" evidence="1">
    <location>
        <begin position="89"/>
        <end position="112"/>
    </location>
</feature>
<keyword evidence="1" id="KW-0812">Transmembrane</keyword>
<dbReference type="OrthoDB" id="764930at2"/>
<comment type="caution">
    <text evidence="2">The sequence shown here is derived from an EMBL/GenBank/DDBJ whole genome shotgun (WGS) entry which is preliminary data.</text>
</comment>
<protein>
    <submittedName>
        <fullName evidence="2">Uncharacterized protein</fullName>
    </submittedName>
</protein>
<keyword evidence="1" id="KW-1133">Transmembrane helix</keyword>
<reference evidence="2 3" key="1">
    <citation type="submission" date="2016-10" db="EMBL/GenBank/DDBJ databases">
        <title>Arsenicibacter rosenii gen. nov., sp. nov., an efficient arsenic-methylating bacterium isolated from an arsenic-contaminated paddy soil.</title>
        <authorList>
            <person name="Huang K."/>
        </authorList>
    </citation>
    <scope>NUCLEOTIDE SEQUENCE [LARGE SCALE GENOMIC DNA]</scope>
    <source>
        <strain evidence="2 3">SM-1</strain>
    </source>
</reference>
<keyword evidence="1" id="KW-0472">Membrane</keyword>
<evidence type="ECO:0000313" key="3">
    <source>
        <dbReference type="Proteomes" id="UP000181790"/>
    </source>
</evidence>
<proteinExistence type="predicted"/>